<feature type="domain" description="Ig-like" evidence="12">
    <location>
        <begin position="873"/>
        <end position="949"/>
    </location>
</feature>
<evidence type="ECO:0000256" key="3">
    <source>
        <dbReference type="ARBA" id="ARBA00022729"/>
    </source>
</evidence>
<organism evidence="13 14">
    <name type="scientific">Spodoptera frugiperda</name>
    <name type="common">Fall armyworm</name>
    <dbReference type="NCBI Taxonomy" id="7108"/>
    <lineage>
        <taxon>Eukaryota</taxon>
        <taxon>Metazoa</taxon>
        <taxon>Ecdysozoa</taxon>
        <taxon>Arthropoda</taxon>
        <taxon>Hexapoda</taxon>
        <taxon>Insecta</taxon>
        <taxon>Pterygota</taxon>
        <taxon>Neoptera</taxon>
        <taxon>Endopterygota</taxon>
        <taxon>Lepidoptera</taxon>
        <taxon>Glossata</taxon>
        <taxon>Ditrysia</taxon>
        <taxon>Noctuoidea</taxon>
        <taxon>Noctuidae</taxon>
        <taxon>Amphipyrinae</taxon>
        <taxon>Spodoptera</taxon>
    </lineage>
</organism>
<evidence type="ECO:0000256" key="2">
    <source>
        <dbReference type="ARBA" id="ARBA00022525"/>
    </source>
</evidence>
<dbReference type="CDD" id="cd00096">
    <property type="entry name" value="Ig"/>
    <property type="match status" value="1"/>
</dbReference>
<evidence type="ECO:0000256" key="4">
    <source>
        <dbReference type="ARBA" id="ARBA00023157"/>
    </source>
</evidence>
<dbReference type="Pfam" id="PF13927">
    <property type="entry name" value="Ig_3"/>
    <property type="match status" value="2"/>
</dbReference>
<comment type="similarity">
    <text evidence="7">Belongs to the hemolin family.</text>
</comment>
<proteinExistence type="inferred from homology"/>
<feature type="domain" description="Ig-like" evidence="12">
    <location>
        <begin position="401"/>
        <end position="500"/>
    </location>
</feature>
<evidence type="ECO:0000256" key="10">
    <source>
        <dbReference type="SAM" id="SignalP"/>
    </source>
</evidence>
<dbReference type="InterPro" id="IPR036465">
    <property type="entry name" value="vWFA_dom_sf"/>
</dbReference>
<feature type="domain" description="Ig-like" evidence="12">
    <location>
        <begin position="607"/>
        <end position="687"/>
    </location>
</feature>
<feature type="signal peptide" evidence="10">
    <location>
        <begin position="1"/>
        <end position="23"/>
    </location>
</feature>
<keyword evidence="3 10" id="KW-0732">Signal</keyword>
<keyword evidence="2" id="KW-0964">Secreted</keyword>
<feature type="transmembrane region" description="Helical" evidence="9">
    <location>
        <begin position="1137"/>
        <end position="1162"/>
    </location>
</feature>
<dbReference type="SUPFAM" id="SSF48726">
    <property type="entry name" value="Immunoglobulin"/>
    <property type="match status" value="7"/>
</dbReference>
<feature type="chain" id="PRO_5040477622" description="Hemolin" evidence="10">
    <location>
        <begin position="24"/>
        <end position="1163"/>
    </location>
</feature>
<dbReference type="Proteomes" id="UP000829999">
    <property type="component" value="Chromosome 9"/>
</dbReference>
<dbReference type="PROSITE" id="PS50835">
    <property type="entry name" value="IG_LIKE"/>
    <property type="match status" value="7"/>
</dbReference>
<evidence type="ECO:0000256" key="5">
    <source>
        <dbReference type="ARBA" id="ARBA00023180"/>
    </source>
</evidence>
<dbReference type="InterPro" id="IPR036179">
    <property type="entry name" value="Ig-like_dom_sf"/>
</dbReference>
<evidence type="ECO:0000256" key="6">
    <source>
        <dbReference type="ARBA" id="ARBA00023319"/>
    </source>
</evidence>
<dbReference type="InterPro" id="IPR013098">
    <property type="entry name" value="Ig_I-set"/>
</dbReference>
<evidence type="ECO:0000256" key="1">
    <source>
        <dbReference type="ARBA" id="ARBA00004613"/>
    </source>
</evidence>
<evidence type="ECO:0000259" key="12">
    <source>
        <dbReference type="PROSITE" id="PS50835"/>
    </source>
</evidence>
<dbReference type="PROSITE" id="PS50234">
    <property type="entry name" value="VWFA"/>
    <property type="match status" value="1"/>
</dbReference>
<dbReference type="Gene3D" id="2.60.40.10">
    <property type="entry name" value="Immunoglobulins"/>
    <property type="match status" value="6"/>
</dbReference>
<dbReference type="GO" id="GO:0005576">
    <property type="term" value="C:extracellular region"/>
    <property type="evidence" value="ECO:0007669"/>
    <property type="project" value="UniProtKB-SubCell"/>
</dbReference>
<comment type="subcellular location">
    <subcellularLocation>
        <location evidence="1">Secreted</location>
    </subcellularLocation>
</comment>
<name>A0A9R0EWA6_SPOFR</name>
<feature type="domain" description="Ig-like" evidence="12">
    <location>
        <begin position="783"/>
        <end position="868"/>
    </location>
</feature>
<keyword evidence="9" id="KW-0472">Membrane</keyword>
<dbReference type="Gene3D" id="3.40.50.410">
    <property type="entry name" value="von Willebrand factor, type A domain"/>
    <property type="match status" value="1"/>
</dbReference>
<keyword evidence="13" id="KW-1185">Reference proteome</keyword>
<keyword evidence="4" id="KW-1015">Disulfide bond</keyword>
<keyword evidence="5" id="KW-0325">Glycoprotein</keyword>
<accession>A0A9R0EWA6</accession>
<feature type="domain" description="Ig-like" evidence="12">
    <location>
        <begin position="505"/>
        <end position="596"/>
    </location>
</feature>
<dbReference type="InterPro" id="IPR007110">
    <property type="entry name" value="Ig-like_dom"/>
</dbReference>
<dbReference type="GO" id="GO:0048468">
    <property type="term" value="P:cell development"/>
    <property type="evidence" value="ECO:0007669"/>
    <property type="project" value="UniProtKB-ARBA"/>
</dbReference>
<evidence type="ECO:0000256" key="7">
    <source>
        <dbReference type="ARBA" id="ARBA00061228"/>
    </source>
</evidence>
<gene>
    <name evidence="14" type="primary">LOC118271465</name>
</gene>
<dbReference type="CDD" id="cd00198">
    <property type="entry name" value="vWFA"/>
    <property type="match status" value="1"/>
</dbReference>
<evidence type="ECO:0000256" key="8">
    <source>
        <dbReference type="ARBA" id="ARBA00068688"/>
    </source>
</evidence>
<dbReference type="InterPro" id="IPR003598">
    <property type="entry name" value="Ig_sub2"/>
</dbReference>
<dbReference type="GO" id="GO:0032991">
    <property type="term" value="C:protein-containing complex"/>
    <property type="evidence" value="ECO:0007669"/>
    <property type="project" value="UniProtKB-ARBA"/>
</dbReference>
<dbReference type="SMART" id="SM00408">
    <property type="entry name" value="IGc2"/>
    <property type="match status" value="7"/>
</dbReference>
<dbReference type="PANTHER" id="PTHR10075:SF14">
    <property type="entry name" value="CELL ADHESION MOLECULE DSCAM2-RELATED"/>
    <property type="match status" value="1"/>
</dbReference>
<feature type="domain" description="VWFA" evidence="11">
    <location>
        <begin position="28"/>
        <end position="201"/>
    </location>
</feature>
<dbReference type="PANTHER" id="PTHR10075">
    <property type="entry name" value="BASIGIN RELATED"/>
    <property type="match status" value="1"/>
</dbReference>
<dbReference type="InterPro" id="IPR056861">
    <property type="entry name" value="HMCN1-like_VWA"/>
</dbReference>
<evidence type="ECO:0000313" key="13">
    <source>
        <dbReference type="Proteomes" id="UP000829999"/>
    </source>
</evidence>
<sequence length="1163" mass="130161">MLGRIYPLAVLLVFAGVLTKASCTEKGSLTFVIDDTLSMKDDINQIKSSIIKTLSVFNETSSVSDIVVVTFNNTDAQLVAKNSDEVDTALKDIKALSKNDPRNQVLSMEGLILALENSNRGSHIYVFTDASAKDHQKARIVKELCQEKQSQIYFMITGSNTKHYQDGSMATYNDIAETCSGLVYVVNKLEASKVFRLISNIVIGEEIVVYQKNFPVLLSKYNYIQFNVDQLTKDLTISMTGKNLNRVFNKDLDKSRDNIETDNFKVYNLMDVKPGKHFFKVKSESETSVVITGRSDFFFKHGFSELMPKSLNDTFLQPIADANVHLSVLVSDVGKSVEIIKAQILGMHGKPITPDLNLTNISKDFYVTPPFVTPKQRFRVVVNGRLKGSKDCCMMRFAKIPVTPLNLRDNRVLKVVIADGKEISVEYNTSLKLTCKVTAFPKPKISWLNKQGQTIDSKSSMVKYPYDYISYLEVSMLKDDQYTCSATNDIGLKSTSIAVKVKDTFTVVNTPSRAEFKYGKPGTLKCDIKSSLPINIRWYHLNEMSGIKKQVLDSKDYSISADKTELKIIKMDVDLDGKYVCQAYLVNDKKTQMELSKIVEITGLVAPKVQTHANKIGIKGAPVVLECNVTGIPMPTIKWQFRGKSGSKFEPLGETGSVLRISNVEAKHEGQYKCVAENTKAKNENITTLFIQEKPKIKGVGALTIKLGLPVDIVCRVVEGFPKPNITWFVNNSGKKFKPIAGTLDVMHIAKAEHKHTGRYKCVAQNEAGKAEHITSLTVELRPVIVTKSKSVEIIEGDAAIKIPCKVIGGPQPAITWKINDTIIKANGKYSFSEGSLIIQNPNKTEIGNYTCEAKNKLGSTNAVIEVTFEKRPSTFGTKHFVYLLYGENKNIECKAYRSKSQTLKWFDNEGELNKKSIQITKASVSNDGNYTCHVSDKQGHTETHTYIVNVGGPPKLLADNPLNDWRGEIQEIQSNCDSDAKPQATVQWKYNGKVIPDSDVQDLGVIYKWGHYTCNVSNPHGFVLKEFDVNSSVCLIPKNLKDAGYMPLPLNEDGTWANWKTSKYFFVVDAGEIITLSCPNSTDAPNSFKIFPTKTEIKANCSKEDKFVVDAGMYKVSELQCNNKYYFTNNAERIRFWFASGSFSSYGLVCFYFFLFIFYYYL</sequence>
<evidence type="ECO:0000256" key="9">
    <source>
        <dbReference type="SAM" id="Phobius"/>
    </source>
</evidence>
<dbReference type="GeneID" id="118271465"/>
<feature type="domain" description="Ig-like" evidence="12">
    <location>
        <begin position="695"/>
        <end position="778"/>
    </location>
</feature>
<dbReference type="SMART" id="SM00409">
    <property type="entry name" value="IG"/>
    <property type="match status" value="6"/>
</dbReference>
<dbReference type="SUPFAM" id="SSF53300">
    <property type="entry name" value="vWA-like"/>
    <property type="match status" value="1"/>
</dbReference>
<keyword evidence="6" id="KW-0393">Immunoglobulin domain</keyword>
<dbReference type="Pfam" id="PF07679">
    <property type="entry name" value="I-set"/>
    <property type="match status" value="2"/>
</dbReference>
<dbReference type="OrthoDB" id="5985519at2759"/>
<evidence type="ECO:0000259" key="11">
    <source>
        <dbReference type="PROSITE" id="PS50234"/>
    </source>
</evidence>
<dbReference type="InterPro" id="IPR003599">
    <property type="entry name" value="Ig_sub"/>
</dbReference>
<keyword evidence="9" id="KW-1133">Transmembrane helix</keyword>
<reference evidence="14" key="1">
    <citation type="submission" date="2025-08" db="UniProtKB">
        <authorList>
            <consortium name="RefSeq"/>
        </authorList>
    </citation>
    <scope>IDENTIFICATION</scope>
    <source>
        <tissue evidence="14">Whole larval tissue</tissue>
    </source>
</reference>
<keyword evidence="9" id="KW-0812">Transmembrane</keyword>
<dbReference type="Pfam" id="PF25106">
    <property type="entry name" value="VWA_4"/>
    <property type="match status" value="1"/>
</dbReference>
<feature type="domain" description="Ig-like" evidence="12">
    <location>
        <begin position="955"/>
        <end position="1031"/>
    </location>
</feature>
<dbReference type="AlphaFoldDB" id="A0A9R0EWA6"/>
<dbReference type="RefSeq" id="XP_050551912.1">
    <property type="nucleotide sequence ID" value="XM_050695955.1"/>
</dbReference>
<protein>
    <recommendedName>
        <fullName evidence="8">Hemolin</fullName>
    </recommendedName>
</protein>
<dbReference type="InterPro" id="IPR002035">
    <property type="entry name" value="VWF_A"/>
</dbReference>
<dbReference type="InterPro" id="IPR013783">
    <property type="entry name" value="Ig-like_fold"/>
</dbReference>
<evidence type="ECO:0000313" key="14">
    <source>
        <dbReference type="RefSeq" id="XP_050551912.1"/>
    </source>
</evidence>
<dbReference type="FunFam" id="2.60.40.10:FF:000032">
    <property type="entry name" value="palladin isoform X1"/>
    <property type="match status" value="1"/>
</dbReference>